<feature type="modified residue" description="N6-(pyridoxal phosphate)lysine" evidence="4 5">
    <location>
        <position position="39"/>
    </location>
</feature>
<dbReference type="InterPro" id="IPR029066">
    <property type="entry name" value="PLP-binding_barrel"/>
</dbReference>
<dbReference type="NCBIfam" id="TIGR00492">
    <property type="entry name" value="alr"/>
    <property type="match status" value="1"/>
</dbReference>
<dbReference type="GO" id="GO:0030170">
    <property type="term" value="F:pyridoxal phosphate binding"/>
    <property type="evidence" value="ECO:0007669"/>
    <property type="project" value="UniProtKB-UniRule"/>
</dbReference>
<dbReference type="Gene3D" id="3.20.20.10">
    <property type="entry name" value="Alanine racemase"/>
    <property type="match status" value="1"/>
</dbReference>
<dbReference type="PANTHER" id="PTHR30511:SF0">
    <property type="entry name" value="ALANINE RACEMASE, CATABOLIC-RELATED"/>
    <property type="match status" value="1"/>
</dbReference>
<evidence type="ECO:0000256" key="1">
    <source>
        <dbReference type="ARBA" id="ARBA00001933"/>
    </source>
</evidence>
<comment type="similarity">
    <text evidence="4">Belongs to the alanine racemase family.</text>
</comment>
<dbReference type="PROSITE" id="PS00395">
    <property type="entry name" value="ALANINE_RACEMASE"/>
    <property type="match status" value="1"/>
</dbReference>
<comment type="function">
    <text evidence="4">Catalyzes the interconversion of L-alanine and D-alanine. May also act on other amino acids.</text>
</comment>
<keyword evidence="3 4" id="KW-0413">Isomerase</keyword>
<dbReference type="InterPro" id="IPR000821">
    <property type="entry name" value="Ala_racemase"/>
</dbReference>
<dbReference type="GO" id="GO:0030632">
    <property type="term" value="P:D-alanine biosynthetic process"/>
    <property type="evidence" value="ECO:0007669"/>
    <property type="project" value="UniProtKB-UniRule"/>
</dbReference>
<dbReference type="Pfam" id="PF00842">
    <property type="entry name" value="Ala_racemase_C"/>
    <property type="match status" value="1"/>
</dbReference>
<dbReference type="Pfam" id="PF01168">
    <property type="entry name" value="Ala_racemase_N"/>
    <property type="match status" value="1"/>
</dbReference>
<name>A0A6N8UAR6_9FIRM</name>
<dbReference type="InterPro" id="IPR009006">
    <property type="entry name" value="Ala_racemase/Decarboxylase_C"/>
</dbReference>
<dbReference type="EMBL" id="WUUQ01000002">
    <property type="protein sequence ID" value="MXQ73669.1"/>
    <property type="molecule type" value="Genomic_DNA"/>
</dbReference>
<evidence type="ECO:0000313" key="9">
    <source>
        <dbReference type="Proteomes" id="UP000434036"/>
    </source>
</evidence>
<keyword evidence="2 4" id="KW-0663">Pyridoxal phosphate</keyword>
<dbReference type="PANTHER" id="PTHR30511">
    <property type="entry name" value="ALANINE RACEMASE"/>
    <property type="match status" value="1"/>
</dbReference>
<feature type="binding site" evidence="4 6">
    <location>
        <position position="324"/>
    </location>
    <ligand>
        <name>substrate</name>
    </ligand>
</feature>
<dbReference type="GO" id="GO:0008784">
    <property type="term" value="F:alanine racemase activity"/>
    <property type="evidence" value="ECO:0007669"/>
    <property type="project" value="UniProtKB-UniRule"/>
</dbReference>
<dbReference type="HAMAP" id="MF_01201">
    <property type="entry name" value="Ala_racemase"/>
    <property type="match status" value="1"/>
</dbReference>
<accession>A0A6N8UAR6</accession>
<comment type="cofactor">
    <cofactor evidence="1 4 5">
        <name>pyridoxal 5'-phosphate</name>
        <dbReference type="ChEBI" id="CHEBI:597326"/>
    </cofactor>
</comment>
<dbReference type="AlphaFoldDB" id="A0A6N8UAR6"/>
<comment type="catalytic activity">
    <reaction evidence="4">
        <text>L-alanine = D-alanine</text>
        <dbReference type="Rhea" id="RHEA:20249"/>
        <dbReference type="ChEBI" id="CHEBI:57416"/>
        <dbReference type="ChEBI" id="CHEBI:57972"/>
        <dbReference type="EC" id="5.1.1.1"/>
    </reaction>
</comment>
<dbReference type="InterPro" id="IPR011079">
    <property type="entry name" value="Ala_racemase_C"/>
</dbReference>
<evidence type="ECO:0000256" key="4">
    <source>
        <dbReference type="HAMAP-Rule" id="MF_01201"/>
    </source>
</evidence>
<evidence type="ECO:0000256" key="2">
    <source>
        <dbReference type="ARBA" id="ARBA00022898"/>
    </source>
</evidence>
<comment type="pathway">
    <text evidence="4">Amino-acid biosynthesis; D-alanine biosynthesis; D-alanine from L-alanine: step 1/1.</text>
</comment>
<reference evidence="8 9" key="1">
    <citation type="submission" date="2019-12" db="EMBL/GenBank/DDBJ databases">
        <authorList>
            <person name="Yang R."/>
        </authorList>
    </citation>
    <scope>NUCLEOTIDE SEQUENCE [LARGE SCALE GENOMIC DNA]</scope>
    <source>
        <strain evidence="8 9">DONG20-135</strain>
    </source>
</reference>
<organism evidence="8 9">
    <name type="scientific">Copranaerobaculum intestinale</name>
    <dbReference type="NCBI Taxonomy" id="2692629"/>
    <lineage>
        <taxon>Bacteria</taxon>
        <taxon>Bacillati</taxon>
        <taxon>Bacillota</taxon>
        <taxon>Erysipelotrichia</taxon>
        <taxon>Erysipelotrichales</taxon>
        <taxon>Erysipelotrichaceae</taxon>
        <taxon>Copranaerobaculum</taxon>
    </lineage>
</organism>
<dbReference type="FunFam" id="3.20.20.10:FF:000002">
    <property type="entry name" value="Alanine racemase"/>
    <property type="match status" value="1"/>
</dbReference>
<feature type="binding site" evidence="4 6">
    <location>
        <position position="137"/>
    </location>
    <ligand>
        <name>substrate</name>
    </ligand>
</feature>
<dbReference type="UniPathway" id="UPA00042">
    <property type="reaction ID" value="UER00497"/>
</dbReference>
<evidence type="ECO:0000256" key="3">
    <source>
        <dbReference type="ARBA" id="ARBA00023235"/>
    </source>
</evidence>
<evidence type="ECO:0000313" key="8">
    <source>
        <dbReference type="EMBL" id="MXQ73669.1"/>
    </source>
</evidence>
<dbReference type="SMART" id="SM01005">
    <property type="entry name" value="Ala_racemase_C"/>
    <property type="match status" value="1"/>
</dbReference>
<dbReference type="EC" id="5.1.1.1" evidence="4"/>
<sequence>MLISKSRAWYEVDRSAIKHNVEAIRALLHGNTKIMAVVKANAYGAGDLEVSKCMQECGVDFFAVSSVDEALSLRKNGIQESLLILGYTPPEHFHYLSEYQIIQTLVSLDYAKKLDAYCEQAGVKIRAHVKVDTGMSRIGIRCVKQDDHIADVLEAYRLPHLQVEGMFSHFAVSDNIDQQEHIDFTNEQIAQFEYVRKKITEAGIKPGIVHLQNSYGIINYPELSYDYVRPGILLLGFTSDCKDRLAQPIDLKPAVSLKANVTLVKTVQPGSCVSYGRNYRPKEQRRIATVCLGYADGYPRFVSNRGSHVLIHGEKAPIVGNICMDQMMVDITDLTCDVQEGDVVTFFGEDHGAYLAMDELSHLAQTINNETLCWIGARVPRIYK</sequence>
<feature type="active site" description="Proton acceptor; specific for L-alanine" evidence="4">
    <location>
        <position position="275"/>
    </location>
</feature>
<dbReference type="RefSeq" id="WP_160625104.1">
    <property type="nucleotide sequence ID" value="NZ_WUUQ01000002.1"/>
</dbReference>
<evidence type="ECO:0000256" key="5">
    <source>
        <dbReference type="PIRSR" id="PIRSR600821-50"/>
    </source>
</evidence>
<comment type="caution">
    <text evidence="8">The sequence shown here is derived from an EMBL/GenBank/DDBJ whole genome shotgun (WGS) entry which is preliminary data.</text>
</comment>
<reference evidence="8 9" key="2">
    <citation type="submission" date="2020-01" db="EMBL/GenBank/DDBJ databases">
        <title>Clostridiaceae sp. nov. isolated from the gut of human by culturomics.</title>
        <authorList>
            <person name="Chang Y."/>
        </authorList>
    </citation>
    <scope>NUCLEOTIDE SEQUENCE [LARGE SCALE GENOMIC DNA]</scope>
    <source>
        <strain evidence="8 9">DONG20-135</strain>
    </source>
</reference>
<dbReference type="SUPFAM" id="SSF50621">
    <property type="entry name" value="Alanine racemase C-terminal domain-like"/>
    <property type="match status" value="1"/>
</dbReference>
<gene>
    <name evidence="8" type="primary">alr</name>
    <name evidence="8" type="ORF">GSF08_06935</name>
</gene>
<dbReference type="Gene3D" id="2.40.37.10">
    <property type="entry name" value="Lyase, Ornithine Decarboxylase, Chain A, domain 1"/>
    <property type="match status" value="1"/>
</dbReference>
<dbReference type="PRINTS" id="PR00992">
    <property type="entry name" value="ALARACEMASE"/>
</dbReference>
<proteinExistence type="inferred from homology"/>
<dbReference type="SUPFAM" id="SSF51419">
    <property type="entry name" value="PLP-binding barrel"/>
    <property type="match status" value="1"/>
</dbReference>
<protein>
    <recommendedName>
        <fullName evidence="4">Alanine racemase</fullName>
        <ecNumber evidence="4">5.1.1.1</ecNumber>
    </recommendedName>
</protein>
<evidence type="ECO:0000256" key="6">
    <source>
        <dbReference type="PIRSR" id="PIRSR600821-52"/>
    </source>
</evidence>
<feature type="active site" description="Proton acceptor; specific for D-alanine" evidence="4">
    <location>
        <position position="39"/>
    </location>
</feature>
<keyword evidence="9" id="KW-1185">Reference proteome</keyword>
<feature type="domain" description="Alanine racemase C-terminal" evidence="7">
    <location>
        <begin position="254"/>
        <end position="384"/>
    </location>
</feature>
<dbReference type="InterPro" id="IPR001608">
    <property type="entry name" value="Ala_racemase_N"/>
</dbReference>
<dbReference type="InterPro" id="IPR020622">
    <property type="entry name" value="Ala_racemase_pyridoxalP-BS"/>
</dbReference>
<dbReference type="GO" id="GO:0005829">
    <property type="term" value="C:cytosol"/>
    <property type="evidence" value="ECO:0007669"/>
    <property type="project" value="TreeGrafter"/>
</dbReference>
<dbReference type="Proteomes" id="UP000434036">
    <property type="component" value="Unassembled WGS sequence"/>
</dbReference>
<evidence type="ECO:0000259" key="7">
    <source>
        <dbReference type="SMART" id="SM01005"/>
    </source>
</evidence>